<evidence type="ECO:0008006" key="3">
    <source>
        <dbReference type="Google" id="ProtNLM"/>
    </source>
</evidence>
<gene>
    <name evidence="1" type="ORF">TELCIR_10440</name>
</gene>
<sequence>MCSCFIALKAFRVKDCKGTVSLRSFHPLRRNLKGPRVNERLSETKFRFFTHGGGMRYLGLYSTVYKTTREGQFEALLDDIRIQLDVEFSDEDEHITVTEKKCSAKVEEVLVQLTPSMPSQIVNLLRERIQHRFQEKVCPAFIHFVGKVANIVKSLASIEDITTKKDGPLSPCLIEHDRVATRLDSRGAKLSFKRTFSREKRSASSNNIVEPETFVSGMASVSVTEDYINEMLDDLTDSGSIIFHLHRIPAIQKVLRTRCDDGHCLGVYADLDRVTDGSGHLDSRVTSSPRVEVLNDQAMLHLSLDTVLSYENRAAHHRIPYLRFGTVISMRITELNVSVSDDGYYRWTARYEIVDLKTHDVHTDFEELKGIAKHLEEHLNFHRAEIENLLTSHLNGDLPLRLNQHVHLQPDSAVFGHHRVLIPLNFKFDKKLLPAFQFLHTSFI</sequence>
<dbReference type="Gene3D" id="3.15.10.10">
    <property type="entry name" value="Bactericidal permeability-increasing protein, domain 1"/>
    <property type="match status" value="1"/>
</dbReference>
<evidence type="ECO:0000313" key="2">
    <source>
        <dbReference type="Proteomes" id="UP000230423"/>
    </source>
</evidence>
<accession>A0A2G9UC38</accession>
<dbReference type="InterPro" id="IPR017943">
    <property type="entry name" value="Bactericidal_perm-incr_a/b_dom"/>
</dbReference>
<organism evidence="1 2">
    <name type="scientific">Teladorsagia circumcincta</name>
    <name type="common">Brown stomach worm</name>
    <name type="synonym">Ostertagia circumcincta</name>
    <dbReference type="NCBI Taxonomy" id="45464"/>
    <lineage>
        <taxon>Eukaryota</taxon>
        <taxon>Metazoa</taxon>
        <taxon>Ecdysozoa</taxon>
        <taxon>Nematoda</taxon>
        <taxon>Chromadorea</taxon>
        <taxon>Rhabditida</taxon>
        <taxon>Rhabditina</taxon>
        <taxon>Rhabditomorpha</taxon>
        <taxon>Strongyloidea</taxon>
        <taxon>Trichostrongylidae</taxon>
        <taxon>Teladorsagia</taxon>
    </lineage>
</organism>
<reference evidence="1 2" key="1">
    <citation type="submission" date="2015-09" db="EMBL/GenBank/DDBJ databases">
        <title>Draft genome of the parasitic nematode Teladorsagia circumcincta isolate WARC Sus (inbred).</title>
        <authorList>
            <person name="Mitreva M."/>
        </authorList>
    </citation>
    <scope>NUCLEOTIDE SEQUENCE [LARGE SCALE GENOMIC DNA]</scope>
    <source>
        <strain evidence="1 2">S</strain>
    </source>
</reference>
<dbReference type="GO" id="GO:0008289">
    <property type="term" value="F:lipid binding"/>
    <property type="evidence" value="ECO:0007669"/>
    <property type="project" value="InterPro"/>
</dbReference>
<dbReference type="AlphaFoldDB" id="A0A2G9UC38"/>
<protein>
    <recommendedName>
        <fullName evidence="3">Lipid-binding serum glycoprotein N-terminal domain-containing protein</fullName>
    </recommendedName>
</protein>
<dbReference type="SUPFAM" id="SSF55394">
    <property type="entry name" value="Bactericidal permeability-increasing protein, BPI"/>
    <property type="match status" value="1"/>
</dbReference>
<keyword evidence="2" id="KW-1185">Reference proteome</keyword>
<name>A0A2G9UC38_TELCI</name>
<proteinExistence type="predicted"/>
<dbReference type="Proteomes" id="UP000230423">
    <property type="component" value="Unassembled WGS sequence"/>
</dbReference>
<evidence type="ECO:0000313" key="1">
    <source>
        <dbReference type="EMBL" id="PIO67799.1"/>
    </source>
</evidence>
<dbReference type="EMBL" id="KZ347404">
    <property type="protein sequence ID" value="PIO67799.1"/>
    <property type="molecule type" value="Genomic_DNA"/>
</dbReference>
<dbReference type="OrthoDB" id="5877603at2759"/>
<dbReference type="Gene3D" id="3.15.20.10">
    <property type="entry name" value="Bactericidal permeability-increasing protein, domain 2"/>
    <property type="match status" value="1"/>
</dbReference>